<sequence>MLDTLAASDIDSRPHTCLICWPIGRTQELCISVSSDRMLYLSNAAIQYELCLIRLVQQCRLRTLARSGEPQWGQKP</sequence>
<dbReference type="AlphaFoldDB" id="I4YSI0"/>
<name>I4YSI0_9HYPH</name>
<protein>
    <submittedName>
        <fullName evidence="1">Uncharacterized protein</fullName>
    </submittedName>
</protein>
<accession>I4YSI0</accession>
<dbReference type="HOGENOM" id="CLU_2650424_0_0_5"/>
<evidence type="ECO:0000313" key="2">
    <source>
        <dbReference type="Proteomes" id="UP000003947"/>
    </source>
</evidence>
<proteinExistence type="predicted"/>
<reference evidence="1 2" key="1">
    <citation type="submission" date="2012-02" db="EMBL/GenBank/DDBJ databases">
        <title>Improved High-Quality Draft sequence of Microvirga sp. WSM3557.</title>
        <authorList>
            <consortium name="US DOE Joint Genome Institute"/>
            <person name="Lucas S."/>
            <person name="Han J."/>
            <person name="Lapidus A."/>
            <person name="Cheng J.-F."/>
            <person name="Goodwin L."/>
            <person name="Pitluck S."/>
            <person name="Peters L."/>
            <person name="Zhang X."/>
            <person name="Detter J.C."/>
            <person name="Han C."/>
            <person name="Tapia R."/>
            <person name="Land M."/>
            <person name="Hauser L."/>
            <person name="Kyrpides N."/>
            <person name="Ivanova N."/>
            <person name="Pagani I."/>
            <person name="Brau L."/>
            <person name="Yates R."/>
            <person name="O'Hara G."/>
            <person name="Rui T."/>
            <person name="Howieson J."/>
            <person name="Reeve W."/>
            <person name="Woyke T."/>
        </authorList>
    </citation>
    <scope>NUCLEOTIDE SEQUENCE [LARGE SCALE GENOMIC DNA]</scope>
    <source>
        <strain evidence="1 2">WSM3557</strain>
    </source>
</reference>
<keyword evidence="2" id="KW-1185">Reference proteome</keyword>
<organism evidence="1 2">
    <name type="scientific">Microvirga lotononidis</name>
    <dbReference type="NCBI Taxonomy" id="864069"/>
    <lineage>
        <taxon>Bacteria</taxon>
        <taxon>Pseudomonadati</taxon>
        <taxon>Pseudomonadota</taxon>
        <taxon>Alphaproteobacteria</taxon>
        <taxon>Hyphomicrobiales</taxon>
        <taxon>Methylobacteriaceae</taxon>
        <taxon>Microvirga</taxon>
    </lineage>
</organism>
<dbReference type="EMBL" id="JH660645">
    <property type="protein sequence ID" value="EIM26922.1"/>
    <property type="molecule type" value="Genomic_DNA"/>
</dbReference>
<gene>
    <name evidence="1" type="ORF">MicloDRAFT_00034750</name>
</gene>
<dbReference type="Proteomes" id="UP000003947">
    <property type="component" value="Unassembled WGS sequence"/>
</dbReference>
<dbReference type="PATRIC" id="fig|864069.3.peg.3790"/>
<evidence type="ECO:0000313" key="1">
    <source>
        <dbReference type="EMBL" id="EIM26922.1"/>
    </source>
</evidence>